<dbReference type="InterPro" id="IPR036514">
    <property type="entry name" value="SGNH_hydro_sf"/>
</dbReference>
<dbReference type="PROSITE" id="PS51272">
    <property type="entry name" value="SLH"/>
    <property type="match status" value="1"/>
</dbReference>
<organism evidence="4 5">
    <name type="scientific">Maledivibacter halophilus</name>
    <dbReference type="NCBI Taxonomy" id="36842"/>
    <lineage>
        <taxon>Bacteria</taxon>
        <taxon>Bacillati</taxon>
        <taxon>Bacillota</taxon>
        <taxon>Clostridia</taxon>
        <taxon>Peptostreptococcales</taxon>
        <taxon>Caminicellaceae</taxon>
        <taxon>Maledivibacter</taxon>
    </lineage>
</organism>
<dbReference type="PANTHER" id="PTHR22901:SF0">
    <property type="entry name" value="SIALATE O-ACETYLESTERASE"/>
    <property type="match status" value="1"/>
</dbReference>
<dbReference type="EMBL" id="FUZT01000001">
    <property type="protein sequence ID" value="SKC40940.1"/>
    <property type="molecule type" value="Genomic_DNA"/>
</dbReference>
<dbReference type="OrthoDB" id="9795554at2"/>
<keyword evidence="5" id="KW-1185">Reference proteome</keyword>
<name>A0A1T5IPA1_9FIRM</name>
<evidence type="ECO:0000259" key="3">
    <source>
        <dbReference type="PROSITE" id="PS51272"/>
    </source>
</evidence>
<protein>
    <submittedName>
        <fullName evidence="4">S-layer homology domain-containing protein</fullName>
    </submittedName>
</protein>
<evidence type="ECO:0000256" key="1">
    <source>
        <dbReference type="ARBA" id="ARBA00022737"/>
    </source>
</evidence>
<dbReference type="InterPro" id="IPR001119">
    <property type="entry name" value="SLH_dom"/>
</dbReference>
<sequence>MGKKITCFTLVGLVFLSYFNLTQALELISEKASKSQNINDYKEYFLETFDNKTLKNNKIRDSRNTIWKINKVEGQENSITDNGALELGGAQYMQRAVLDEKLWDNKQDYAMEFTINVQSMGNVGHSGRPIAIIIPRTKDKSFNKYYAVTYHMENTYMGAIIANMYKCKWAIINTAAPTKTEALVEGYYLLRENVDYTGRLVIHNTDEGNVNIKFYIDGPTNPSEEYKPLLEYTDSSSYKIISSEAGPAFGMAGYSDDGWGYSPIVRYDNIKLYELDEYRKYEKQLKEYSKIRPKDIKLHEKYGEIQYLINRGIFSAYFDGTFKPDRNIAKMEFLKMLIRLKGERYLNDKDYIERGIKLGIIDKKDIVFLNSPINKYDAALMITRYFGNPSADRTYISNIKDRRDIKDKELLNSVLFTYYEGYIRLNDDFKFMGEEFINRSKGVSILMRMIDDGYRKVNYSLELPHVLSSGAVLQRNKKIPIWGRGVSGETIKVKFRKQVKTAVVKNGHWYLELEPESHGGPYTLTVSSKKDKITLKDIYVGEVFIVAGQSNAEMYLNECNDAEETKKKLMNKEHIRFYETQQIMAVRPNFTTIGKWEASYEWAIDWSAAVGTFFIEKLIELNDDLEDVPLGVIPITYGGSTIELFMPNTITEEKNFVQKDNEPIMSGFWNGFMESVAPYGAKGVIYYQGENSTQLGYKYEPLLRDYLRGFRKEFKDINLPFMLVQISGYGDNSYENDVDTWPIIREVQMKVANTTDNTGLVTSIDLADPDPMEIHPKEKKPIGVRLAYLAMDMIYGKDLGYKSAEIKSYKFADNKVIVDFDYTFGSLYIKDNTAKGFQILDSNGKWHRAKARVNEINNTVEIWCDSIPVPQGARYAWNNYPSNSLYNNVDLPTLPFRIVNAPDSTTSNILKITNHMLNNHDAIVNLTRDNYFRVVNRLDSNTLSHEYAIKDQASGDTIVKLLRLENARAQDGTTETSIKIYNHGLSVGDWIRNNTRRWEARRVDEVLDKDTIVVRKITDQGSGDDISRYQFNGETIAE</sequence>
<dbReference type="Pfam" id="PF00395">
    <property type="entry name" value="SLH"/>
    <property type="match status" value="1"/>
</dbReference>
<dbReference type="Proteomes" id="UP000190285">
    <property type="component" value="Unassembled WGS sequence"/>
</dbReference>
<accession>A0A1T5IPA1</accession>
<dbReference type="InterPro" id="IPR039329">
    <property type="entry name" value="SIAE"/>
</dbReference>
<dbReference type="Gene3D" id="3.40.50.1110">
    <property type="entry name" value="SGNH hydrolase"/>
    <property type="match status" value="1"/>
</dbReference>
<feature type="domain" description="SLH" evidence="3">
    <location>
        <begin position="288"/>
        <end position="351"/>
    </location>
</feature>
<evidence type="ECO:0000256" key="2">
    <source>
        <dbReference type="ARBA" id="ARBA00022801"/>
    </source>
</evidence>
<evidence type="ECO:0000313" key="4">
    <source>
        <dbReference type="EMBL" id="SKC40940.1"/>
    </source>
</evidence>
<dbReference type="STRING" id="36842.SAMN02194393_00597"/>
<dbReference type="AlphaFoldDB" id="A0A1T5IPA1"/>
<gene>
    <name evidence="4" type="ORF">SAMN02194393_00597</name>
</gene>
<reference evidence="4 5" key="1">
    <citation type="submission" date="2017-02" db="EMBL/GenBank/DDBJ databases">
        <authorList>
            <person name="Peterson S.W."/>
        </authorList>
    </citation>
    <scope>NUCLEOTIDE SEQUENCE [LARGE SCALE GENOMIC DNA]</scope>
    <source>
        <strain evidence="4 5">M1</strain>
    </source>
</reference>
<keyword evidence="1" id="KW-0677">Repeat</keyword>
<evidence type="ECO:0000313" key="5">
    <source>
        <dbReference type="Proteomes" id="UP000190285"/>
    </source>
</evidence>
<dbReference type="SUPFAM" id="SSF52266">
    <property type="entry name" value="SGNH hydrolase"/>
    <property type="match status" value="1"/>
</dbReference>
<dbReference type="RefSeq" id="WP_079489215.1">
    <property type="nucleotide sequence ID" value="NZ_FUZT01000001.1"/>
</dbReference>
<dbReference type="GO" id="GO:0005975">
    <property type="term" value="P:carbohydrate metabolic process"/>
    <property type="evidence" value="ECO:0007669"/>
    <property type="project" value="TreeGrafter"/>
</dbReference>
<proteinExistence type="predicted"/>
<dbReference type="InterPro" id="IPR005181">
    <property type="entry name" value="SASA"/>
</dbReference>
<dbReference type="PANTHER" id="PTHR22901">
    <property type="entry name" value="SIALATE O-ACETYLESTERASE"/>
    <property type="match status" value="1"/>
</dbReference>
<keyword evidence="2" id="KW-0378">Hydrolase</keyword>
<dbReference type="GO" id="GO:0001681">
    <property type="term" value="F:sialate O-acetylesterase activity"/>
    <property type="evidence" value="ECO:0007669"/>
    <property type="project" value="InterPro"/>
</dbReference>
<dbReference type="Pfam" id="PF03629">
    <property type="entry name" value="SASA"/>
    <property type="match status" value="1"/>
</dbReference>